<keyword evidence="5" id="KW-0863">Zinc-finger</keyword>
<feature type="region of interest" description="Disordered" evidence="9">
    <location>
        <begin position="1"/>
        <end position="73"/>
    </location>
</feature>
<feature type="domain" description="RING-type" evidence="10">
    <location>
        <begin position="365"/>
        <end position="584"/>
    </location>
</feature>
<dbReference type="InterPro" id="IPR044066">
    <property type="entry name" value="TRIAD_supradom"/>
</dbReference>
<gene>
    <name evidence="11" type="ORF">M0812_01447</name>
</gene>
<proteinExistence type="predicted"/>
<evidence type="ECO:0000256" key="8">
    <source>
        <dbReference type="SAM" id="Coils"/>
    </source>
</evidence>
<dbReference type="AlphaFoldDB" id="A0AAV8A9T0"/>
<dbReference type="PROSITE" id="PS51873">
    <property type="entry name" value="TRIAD"/>
    <property type="match status" value="1"/>
</dbReference>
<comment type="caution">
    <text evidence="11">The sequence shown here is derived from an EMBL/GenBank/DDBJ whole genome shotgun (WGS) entry which is preliminary data.</text>
</comment>
<dbReference type="Pfam" id="PF01485">
    <property type="entry name" value="IBR"/>
    <property type="match status" value="1"/>
</dbReference>
<dbReference type="PANTHER" id="PTHR22770">
    <property type="entry name" value="UBIQUITIN CONJUGATING ENZYME 7 INTERACTING PROTEIN-RELATED"/>
    <property type="match status" value="1"/>
</dbReference>
<dbReference type="SUPFAM" id="SSF57850">
    <property type="entry name" value="RING/U-box"/>
    <property type="match status" value="2"/>
</dbReference>
<evidence type="ECO:0000256" key="5">
    <source>
        <dbReference type="ARBA" id="ARBA00022771"/>
    </source>
</evidence>
<evidence type="ECO:0000256" key="4">
    <source>
        <dbReference type="ARBA" id="ARBA00022737"/>
    </source>
</evidence>
<dbReference type="InterPro" id="IPR051628">
    <property type="entry name" value="LUBAC_E3_Ligases"/>
</dbReference>
<name>A0AAV8A9T0_9EUKA</name>
<evidence type="ECO:0000256" key="1">
    <source>
        <dbReference type="ARBA" id="ARBA00004906"/>
    </source>
</evidence>
<dbReference type="Pfam" id="PF26200">
    <property type="entry name" value="Rcat_RNF216"/>
    <property type="match status" value="1"/>
</dbReference>
<evidence type="ECO:0000259" key="10">
    <source>
        <dbReference type="PROSITE" id="PS51873"/>
    </source>
</evidence>
<evidence type="ECO:0000256" key="9">
    <source>
        <dbReference type="SAM" id="MobiDB-lite"/>
    </source>
</evidence>
<dbReference type="Proteomes" id="UP001146793">
    <property type="component" value="Unassembled WGS sequence"/>
</dbReference>
<reference evidence="11" key="1">
    <citation type="submission" date="2022-08" db="EMBL/GenBank/DDBJ databases">
        <title>Novel sulphate-reducing endosymbionts in the free-living metamonad Anaeramoeba.</title>
        <authorList>
            <person name="Jerlstrom-Hultqvist J."/>
            <person name="Cepicka I."/>
            <person name="Gallot-Lavallee L."/>
            <person name="Salas-Leiva D."/>
            <person name="Curtis B.A."/>
            <person name="Zahonova K."/>
            <person name="Pipaliya S."/>
            <person name="Dacks J."/>
            <person name="Roger A.J."/>
        </authorList>
    </citation>
    <scope>NUCLEOTIDE SEQUENCE</scope>
    <source>
        <strain evidence="11">Busselton2</strain>
    </source>
</reference>
<evidence type="ECO:0000256" key="3">
    <source>
        <dbReference type="ARBA" id="ARBA00022723"/>
    </source>
</evidence>
<keyword evidence="6" id="KW-0833">Ubl conjugation pathway</keyword>
<dbReference type="Gene3D" id="3.30.40.10">
    <property type="entry name" value="Zinc/RING finger domain, C3HC4 (zinc finger)"/>
    <property type="match status" value="1"/>
</dbReference>
<keyword evidence="7" id="KW-0862">Zinc</keyword>
<comment type="pathway">
    <text evidence="1">Protein modification; protein ubiquitination.</text>
</comment>
<evidence type="ECO:0000313" key="11">
    <source>
        <dbReference type="EMBL" id="KAJ3448959.1"/>
    </source>
</evidence>
<dbReference type="GO" id="GO:0016740">
    <property type="term" value="F:transferase activity"/>
    <property type="evidence" value="ECO:0007669"/>
    <property type="project" value="UniProtKB-KW"/>
</dbReference>
<organism evidence="11 12">
    <name type="scientific">Anaeramoeba flamelloides</name>
    <dbReference type="NCBI Taxonomy" id="1746091"/>
    <lineage>
        <taxon>Eukaryota</taxon>
        <taxon>Metamonada</taxon>
        <taxon>Anaeramoebidae</taxon>
        <taxon>Anaeramoeba</taxon>
    </lineage>
</organism>
<dbReference type="PANTHER" id="PTHR22770:SF47">
    <property type="entry name" value="E3 UBIQUITIN-PROTEIN LIGASE RNF216"/>
    <property type="match status" value="1"/>
</dbReference>
<evidence type="ECO:0000256" key="7">
    <source>
        <dbReference type="ARBA" id="ARBA00022833"/>
    </source>
</evidence>
<sequence length="630" mass="74554">MSKATSQEEKQSKNEEETNKEYRDFLKQKQLQRKKKRDRRRRRQNKAQVDKNEIKKEEEEIQKEREKRKETNRKRIQNLAQDLQLAIPSLDQKTLEQIKELKKEQKAKGKKDRKLRPWLVYLFHRFPDLDEMIISEKIYGCSQKLLMNDKKAIDRLIDELKELTDQNRTKNGKTIIYTKKTLSEDILKIVPDIDLEYLDNLIKKNIEFEKQITMIDNPLHTIMDIIIQKPYPRVLIREEKIIRERDMLKVNWMNNTEPVSEKYKKQVLQIFLNEFLKLKPKSIDRVLKQNGYRYTPSYPILEKCVPTKKELLEGDNKIKPIEGVLDERLGYEIKAHQIKYKEEMEKNDLELAKKIFNDVNQIKDEKMNCGCCYTTHSFENMVSCKAGHLFCKNCLHSLVKTEIGKGSGVIKCPSFEKCNGGFSIEMINKAVPEKTWSLFERLVQQSEINKAGIENLKKCHHCNYAVIIDNKEETCVFECLNPECMRDTCLICMKEAHPGLTCEENNKEITNDEEVMRKYIEEEMTKALIRTCNNCQQNYFKSQGCNKVICTNCGEIMCYLCQLSINKEKYSHFSDKRGGCKLFTNERDDLKRVEAAEKIAKAKVEKLLKKKNLERSKIMKYRMQNYIKKH</sequence>
<keyword evidence="8" id="KW-0175">Coiled coil</keyword>
<dbReference type="GO" id="GO:0008270">
    <property type="term" value="F:zinc ion binding"/>
    <property type="evidence" value="ECO:0007669"/>
    <property type="project" value="UniProtKB-KW"/>
</dbReference>
<dbReference type="InterPro" id="IPR047545">
    <property type="entry name" value="BRcat_RBR_RNF216"/>
</dbReference>
<dbReference type="CDD" id="cd20339">
    <property type="entry name" value="BRcat_RBR_RNF216"/>
    <property type="match status" value="1"/>
</dbReference>
<accession>A0AAV8A9T0</accession>
<evidence type="ECO:0000256" key="2">
    <source>
        <dbReference type="ARBA" id="ARBA00022679"/>
    </source>
</evidence>
<dbReference type="InterPro" id="IPR013083">
    <property type="entry name" value="Znf_RING/FYVE/PHD"/>
</dbReference>
<keyword evidence="2" id="KW-0808">Transferase</keyword>
<feature type="compositionally biased region" description="Basic and acidic residues" evidence="9">
    <location>
        <begin position="1"/>
        <end position="27"/>
    </location>
</feature>
<keyword evidence="4" id="KW-0677">Repeat</keyword>
<keyword evidence="3" id="KW-0479">Metal-binding</keyword>
<dbReference type="CDD" id="cd16630">
    <property type="entry name" value="RING-HC_RBR_RNF216"/>
    <property type="match status" value="1"/>
</dbReference>
<dbReference type="InterPro" id="IPR002867">
    <property type="entry name" value="IBR_dom"/>
</dbReference>
<dbReference type="EMBL" id="JANTQA010000015">
    <property type="protein sequence ID" value="KAJ3448959.1"/>
    <property type="molecule type" value="Genomic_DNA"/>
</dbReference>
<evidence type="ECO:0000256" key="6">
    <source>
        <dbReference type="ARBA" id="ARBA00022786"/>
    </source>
</evidence>
<feature type="compositionally biased region" description="Basic and acidic residues" evidence="9">
    <location>
        <begin position="48"/>
        <end position="69"/>
    </location>
</feature>
<protein>
    <submittedName>
        <fullName evidence="11">E3 ubiquitin-protein ligase</fullName>
    </submittedName>
</protein>
<feature type="coiled-coil region" evidence="8">
    <location>
        <begin position="146"/>
        <end position="173"/>
    </location>
</feature>
<evidence type="ECO:0000313" key="12">
    <source>
        <dbReference type="Proteomes" id="UP001146793"/>
    </source>
</evidence>
<feature type="compositionally biased region" description="Basic residues" evidence="9">
    <location>
        <begin position="30"/>
        <end position="45"/>
    </location>
</feature>
<dbReference type="Pfam" id="PF26191">
    <property type="entry name" value="RING-HC_RBR_RNF216"/>
    <property type="match status" value="1"/>
</dbReference>
<dbReference type="Gene3D" id="1.20.120.1750">
    <property type="match status" value="1"/>
</dbReference>
<dbReference type="InterPro" id="IPR047544">
    <property type="entry name" value="RING-HC_RBR_RNF216"/>
</dbReference>